<dbReference type="AlphaFoldDB" id="A0AAN8PKZ6"/>
<reference evidence="1 2" key="1">
    <citation type="submission" date="2023-10" db="EMBL/GenBank/DDBJ databases">
        <title>Genomes of two closely related lineages of the louse Polyplax serrata with different host specificities.</title>
        <authorList>
            <person name="Martinu J."/>
            <person name="Tarabai H."/>
            <person name="Stefka J."/>
            <person name="Hypsa V."/>
        </authorList>
    </citation>
    <scope>NUCLEOTIDE SEQUENCE [LARGE SCALE GENOMIC DNA]</scope>
    <source>
        <strain evidence="1">HR10_N</strain>
    </source>
</reference>
<dbReference type="Proteomes" id="UP001372834">
    <property type="component" value="Unassembled WGS sequence"/>
</dbReference>
<comment type="caution">
    <text evidence="1">The sequence shown here is derived from an EMBL/GenBank/DDBJ whole genome shotgun (WGS) entry which is preliminary data.</text>
</comment>
<accession>A0AAN8PKZ6</accession>
<protein>
    <submittedName>
        <fullName evidence="1">Uncharacterized protein</fullName>
    </submittedName>
</protein>
<gene>
    <name evidence="1" type="ORF">RUM43_010141</name>
</gene>
<name>A0AAN8PKZ6_POLSC</name>
<proteinExistence type="predicted"/>
<dbReference type="EMBL" id="JAWJWE010000004">
    <property type="protein sequence ID" value="KAK6636480.1"/>
    <property type="molecule type" value="Genomic_DNA"/>
</dbReference>
<sequence>MVVACKFRQLPERLTAFVIPTRLSDGQVVLLLPNHAKNGVQVQGSQPVENQSNLYCLTQTMSTSANSKQIESQNKRNPNYLVNLIDMPHREGNLFEVAPAKSSNVEDLSMADQPLDFTLHRKETMECDDGSVWRPW</sequence>
<evidence type="ECO:0000313" key="2">
    <source>
        <dbReference type="Proteomes" id="UP001372834"/>
    </source>
</evidence>
<organism evidence="1 2">
    <name type="scientific">Polyplax serrata</name>
    <name type="common">Common mouse louse</name>
    <dbReference type="NCBI Taxonomy" id="468196"/>
    <lineage>
        <taxon>Eukaryota</taxon>
        <taxon>Metazoa</taxon>
        <taxon>Ecdysozoa</taxon>
        <taxon>Arthropoda</taxon>
        <taxon>Hexapoda</taxon>
        <taxon>Insecta</taxon>
        <taxon>Pterygota</taxon>
        <taxon>Neoptera</taxon>
        <taxon>Paraneoptera</taxon>
        <taxon>Psocodea</taxon>
        <taxon>Troctomorpha</taxon>
        <taxon>Phthiraptera</taxon>
        <taxon>Anoplura</taxon>
        <taxon>Polyplacidae</taxon>
        <taxon>Polyplax</taxon>
    </lineage>
</organism>
<evidence type="ECO:0000313" key="1">
    <source>
        <dbReference type="EMBL" id="KAK6636480.1"/>
    </source>
</evidence>